<dbReference type="KEGG" id="oan:Oant_1905"/>
<keyword evidence="2 7" id="KW-0813">Transport</keyword>
<evidence type="ECO:0000313" key="9">
    <source>
        <dbReference type="EMBL" id="ABS14621.1"/>
    </source>
</evidence>
<feature type="transmembrane region" description="Helical" evidence="7">
    <location>
        <begin position="332"/>
        <end position="355"/>
    </location>
</feature>
<sequence length="365" mass="40026">MFSLSEAVKTLSNTVTTKKVRRAPRRSTVLAASLASFLVIVITTYLGLLAVTFFIGRVVPIDPVLAIVGDRAPAHVVARVREEMGFNLPYYQQFYLYVKGVLQGDFGTSVLTTNPVMTDIRRVFPATMELATVGTIIGALFGIPLGVLAAVKRGSLVDQIVRVIGLVGYSVPIFWLGMLALLIFYARLGWTSGPGRIDITFEYTFTPITGFYLIDAIIQRDWPALKDIVSHLILPSALLGYFSLAYISRMTRSFMLNELEQEYIVAARAKGISETRIIWGHALRNAAVPLVTVIALSYAGLLEGSVLTETIFSWPGLGLYITNSLQNADMNAVLGGTIVIGSVFIALNLVSDLLYRVLDPRTRVR</sequence>
<dbReference type="Proteomes" id="UP000002301">
    <property type="component" value="Chromosome 1"/>
</dbReference>
<dbReference type="InterPro" id="IPR000515">
    <property type="entry name" value="MetI-like"/>
</dbReference>
<dbReference type="STRING" id="439375.Oant_1905"/>
<dbReference type="eggNOG" id="COG0601">
    <property type="taxonomic scope" value="Bacteria"/>
</dbReference>
<dbReference type="Pfam" id="PF19300">
    <property type="entry name" value="BPD_transp_1_N"/>
    <property type="match status" value="1"/>
</dbReference>
<feature type="transmembrane region" description="Helical" evidence="7">
    <location>
        <begin position="130"/>
        <end position="151"/>
    </location>
</feature>
<evidence type="ECO:0000259" key="8">
    <source>
        <dbReference type="PROSITE" id="PS50928"/>
    </source>
</evidence>
<dbReference type="GO" id="GO:0005886">
    <property type="term" value="C:plasma membrane"/>
    <property type="evidence" value="ECO:0007669"/>
    <property type="project" value="UniProtKB-SubCell"/>
</dbReference>
<keyword evidence="4 7" id="KW-0812">Transmembrane</keyword>
<evidence type="ECO:0000256" key="4">
    <source>
        <dbReference type="ARBA" id="ARBA00022692"/>
    </source>
</evidence>
<evidence type="ECO:0000256" key="3">
    <source>
        <dbReference type="ARBA" id="ARBA00022475"/>
    </source>
</evidence>
<comment type="similarity">
    <text evidence="7">Belongs to the binding-protein-dependent transport system permease family.</text>
</comment>
<comment type="subcellular location">
    <subcellularLocation>
        <location evidence="1 7">Cell membrane</location>
        <topology evidence="1 7">Multi-pass membrane protein</topology>
    </subcellularLocation>
</comment>
<dbReference type="InterPro" id="IPR045621">
    <property type="entry name" value="BPD_transp_1_N"/>
</dbReference>
<dbReference type="EMBL" id="CP000758">
    <property type="protein sequence ID" value="ABS14621.1"/>
    <property type="molecule type" value="Genomic_DNA"/>
</dbReference>
<feature type="transmembrane region" description="Helical" evidence="7">
    <location>
        <begin position="228"/>
        <end position="247"/>
    </location>
</feature>
<name>A6X067_BRUA4</name>
<proteinExistence type="inferred from homology"/>
<dbReference type="PROSITE" id="PS50928">
    <property type="entry name" value="ABC_TM1"/>
    <property type="match status" value="1"/>
</dbReference>
<keyword evidence="10" id="KW-1185">Reference proteome</keyword>
<dbReference type="PANTHER" id="PTHR43163">
    <property type="entry name" value="DIPEPTIDE TRANSPORT SYSTEM PERMEASE PROTEIN DPPB-RELATED"/>
    <property type="match status" value="1"/>
</dbReference>
<dbReference type="GO" id="GO:0071916">
    <property type="term" value="F:dipeptide transmembrane transporter activity"/>
    <property type="evidence" value="ECO:0007669"/>
    <property type="project" value="TreeGrafter"/>
</dbReference>
<keyword evidence="3" id="KW-1003">Cell membrane</keyword>
<keyword evidence="5 7" id="KW-1133">Transmembrane helix</keyword>
<dbReference type="Pfam" id="PF00528">
    <property type="entry name" value="BPD_transp_1"/>
    <property type="match status" value="1"/>
</dbReference>
<evidence type="ECO:0000256" key="6">
    <source>
        <dbReference type="ARBA" id="ARBA00023136"/>
    </source>
</evidence>
<feature type="transmembrane region" description="Helical" evidence="7">
    <location>
        <begin position="163"/>
        <end position="186"/>
    </location>
</feature>
<accession>A6X067</accession>
<protein>
    <submittedName>
        <fullName evidence="9">Binding-protein-dependent transport systems inner membrane component</fullName>
    </submittedName>
</protein>
<reference evidence="9 10" key="1">
    <citation type="journal article" date="2011" name="J. Bacteriol.">
        <title>Genome of Ochrobactrum anthropi ATCC 49188 T, a versatile opportunistic pathogen and symbiont of several eukaryotic hosts.</title>
        <authorList>
            <person name="Chain P.S."/>
            <person name="Lang D.M."/>
            <person name="Comerci D.J."/>
            <person name="Malfatti S.A."/>
            <person name="Vergez L.M."/>
            <person name="Shin M."/>
            <person name="Ugalde R.A."/>
            <person name="Garcia E."/>
            <person name="Tolmasky M.E."/>
        </authorList>
    </citation>
    <scope>NUCLEOTIDE SEQUENCE [LARGE SCALE GENOMIC DNA]</scope>
    <source>
        <strain evidence="10">ATCC 49188 / DSM 6882 / CCUG 24695 / JCM 21032 / LMG 3331 / NBRC 15819 / NCTC 12168 / Alc 37</strain>
    </source>
</reference>
<dbReference type="Gene3D" id="1.10.3720.10">
    <property type="entry name" value="MetI-like"/>
    <property type="match status" value="1"/>
</dbReference>
<dbReference type="PANTHER" id="PTHR43163:SF8">
    <property type="entry name" value="D,D-DIPEPTIDE TRANSPORT SYSTEM PERMEASE PROTEIN DDPB-RELATED"/>
    <property type="match status" value="1"/>
</dbReference>
<feature type="domain" description="ABC transmembrane type-1" evidence="8">
    <location>
        <begin position="124"/>
        <end position="355"/>
    </location>
</feature>
<dbReference type="HOGENOM" id="CLU_036879_0_0_5"/>
<evidence type="ECO:0000256" key="1">
    <source>
        <dbReference type="ARBA" id="ARBA00004651"/>
    </source>
</evidence>
<dbReference type="RefSeq" id="WP_012091883.1">
    <property type="nucleotide sequence ID" value="NC_009667.1"/>
</dbReference>
<dbReference type="CDD" id="cd06261">
    <property type="entry name" value="TM_PBP2"/>
    <property type="match status" value="1"/>
</dbReference>
<dbReference type="AlphaFoldDB" id="A6X067"/>
<dbReference type="SUPFAM" id="SSF161098">
    <property type="entry name" value="MetI-like"/>
    <property type="match status" value="1"/>
</dbReference>
<evidence type="ECO:0000256" key="2">
    <source>
        <dbReference type="ARBA" id="ARBA00022448"/>
    </source>
</evidence>
<keyword evidence="6 7" id="KW-0472">Membrane</keyword>
<evidence type="ECO:0000256" key="5">
    <source>
        <dbReference type="ARBA" id="ARBA00022989"/>
    </source>
</evidence>
<organism evidence="9 10">
    <name type="scientific">Brucella anthropi (strain ATCC 49188 / DSM 6882 / CCUG 24695 / JCM 21032 / LMG 3331 / NBRC 15819 / NCTC 12168 / Alc 37)</name>
    <name type="common">Ochrobactrum anthropi</name>
    <dbReference type="NCBI Taxonomy" id="439375"/>
    <lineage>
        <taxon>Bacteria</taxon>
        <taxon>Pseudomonadati</taxon>
        <taxon>Pseudomonadota</taxon>
        <taxon>Alphaproteobacteria</taxon>
        <taxon>Hyphomicrobiales</taxon>
        <taxon>Brucellaceae</taxon>
        <taxon>Brucella/Ochrobactrum group</taxon>
        <taxon>Brucella</taxon>
    </lineage>
</organism>
<evidence type="ECO:0000313" key="10">
    <source>
        <dbReference type="Proteomes" id="UP000002301"/>
    </source>
</evidence>
<dbReference type="InterPro" id="IPR035906">
    <property type="entry name" value="MetI-like_sf"/>
</dbReference>
<feature type="transmembrane region" description="Helical" evidence="7">
    <location>
        <begin position="286"/>
        <end position="312"/>
    </location>
</feature>
<evidence type="ECO:0000256" key="7">
    <source>
        <dbReference type="RuleBase" id="RU363032"/>
    </source>
</evidence>
<feature type="transmembrane region" description="Helical" evidence="7">
    <location>
        <begin position="28"/>
        <end position="55"/>
    </location>
</feature>
<gene>
    <name evidence="9" type="ordered locus">Oant_1905</name>
</gene>